<reference evidence="2" key="1">
    <citation type="submission" date="2021-01" db="EMBL/GenBank/DDBJ databases">
        <title>Whole genome shotgun sequence of Planotetraspora silvatica NBRC 100141.</title>
        <authorList>
            <person name="Komaki H."/>
            <person name="Tamura T."/>
        </authorList>
    </citation>
    <scope>NUCLEOTIDE SEQUENCE</scope>
    <source>
        <strain evidence="2">NBRC 100141</strain>
    </source>
</reference>
<evidence type="ECO:0000313" key="3">
    <source>
        <dbReference type="Proteomes" id="UP000644610"/>
    </source>
</evidence>
<accession>A0A8J3ULK4</accession>
<proteinExistence type="predicted"/>
<sequence>MPDRKGVRQSCLGGGRTCAHLVSEGRKGPFMASGNASGMTGTTVNLTMGSLDDQGPFEKPGR</sequence>
<protein>
    <submittedName>
        <fullName evidence="2">Uncharacterized protein</fullName>
    </submittedName>
</protein>
<organism evidence="2 3">
    <name type="scientific">Planotetraspora silvatica</name>
    <dbReference type="NCBI Taxonomy" id="234614"/>
    <lineage>
        <taxon>Bacteria</taxon>
        <taxon>Bacillati</taxon>
        <taxon>Actinomycetota</taxon>
        <taxon>Actinomycetes</taxon>
        <taxon>Streptosporangiales</taxon>
        <taxon>Streptosporangiaceae</taxon>
        <taxon>Planotetraspora</taxon>
    </lineage>
</organism>
<evidence type="ECO:0000256" key="1">
    <source>
        <dbReference type="SAM" id="MobiDB-lite"/>
    </source>
</evidence>
<feature type="compositionally biased region" description="Polar residues" evidence="1">
    <location>
        <begin position="34"/>
        <end position="48"/>
    </location>
</feature>
<feature type="region of interest" description="Disordered" evidence="1">
    <location>
        <begin position="29"/>
        <end position="62"/>
    </location>
</feature>
<keyword evidence="3" id="KW-1185">Reference proteome</keyword>
<comment type="caution">
    <text evidence="2">The sequence shown here is derived from an EMBL/GenBank/DDBJ whole genome shotgun (WGS) entry which is preliminary data.</text>
</comment>
<evidence type="ECO:0000313" key="2">
    <source>
        <dbReference type="EMBL" id="GII46675.1"/>
    </source>
</evidence>
<dbReference type="Proteomes" id="UP000644610">
    <property type="component" value="Unassembled WGS sequence"/>
</dbReference>
<name>A0A8J3ULK4_9ACTN</name>
<dbReference type="AlphaFoldDB" id="A0A8J3ULK4"/>
<dbReference type="EMBL" id="BOOQ01000019">
    <property type="protein sequence ID" value="GII46675.1"/>
    <property type="molecule type" value="Genomic_DNA"/>
</dbReference>
<gene>
    <name evidence="2" type="ORF">Psi02_30990</name>
</gene>